<keyword evidence="2" id="KW-1185">Reference proteome</keyword>
<comment type="caution">
    <text evidence="1">The sequence shown here is derived from an EMBL/GenBank/DDBJ whole genome shotgun (WGS) entry which is preliminary data.</text>
</comment>
<organism evidence="1 2">
    <name type="scientific">Brevibacillus porteri</name>
    <dbReference type="NCBI Taxonomy" id="2126350"/>
    <lineage>
        <taxon>Bacteria</taxon>
        <taxon>Bacillati</taxon>
        <taxon>Bacillota</taxon>
        <taxon>Bacilli</taxon>
        <taxon>Bacillales</taxon>
        <taxon>Paenibacillaceae</taxon>
        <taxon>Brevibacillus</taxon>
    </lineage>
</organism>
<dbReference type="Proteomes" id="UP000241645">
    <property type="component" value="Unassembled WGS sequence"/>
</dbReference>
<sequence length="63" mass="6752">MPNNPNSCSVIVAPAVRGAMTVLLNEESDKAGAMIVGVYGVPFIKILELTSKEAVVLMEYEIK</sequence>
<reference evidence="1 2" key="1">
    <citation type="submission" date="2018-03" db="EMBL/GenBank/DDBJ databases">
        <title>Brevisbacillus phylogenomics.</title>
        <authorList>
            <person name="Dunlap C."/>
        </authorList>
    </citation>
    <scope>NUCLEOTIDE SEQUENCE [LARGE SCALE GENOMIC DNA]</scope>
    <source>
        <strain evidence="1 2">NRRL B-41110</strain>
    </source>
</reference>
<protein>
    <submittedName>
        <fullName evidence="1">Uncharacterized protein</fullName>
    </submittedName>
</protein>
<gene>
    <name evidence="1" type="ORF">C7R92_16430</name>
</gene>
<proteinExistence type="predicted"/>
<accession>A0ABX5FQ89</accession>
<evidence type="ECO:0000313" key="2">
    <source>
        <dbReference type="Proteomes" id="UP000241645"/>
    </source>
</evidence>
<name>A0ABX5FQ89_9BACL</name>
<evidence type="ECO:0000313" key="1">
    <source>
        <dbReference type="EMBL" id="PSK09096.1"/>
    </source>
</evidence>
<dbReference type="EMBL" id="PXZO01000030">
    <property type="protein sequence ID" value="PSK09096.1"/>
    <property type="molecule type" value="Genomic_DNA"/>
</dbReference>